<dbReference type="AlphaFoldDB" id="A0AAV0BN71"/>
<organism evidence="2 3">
    <name type="scientific">Phakopsora pachyrhizi</name>
    <name type="common">Asian soybean rust disease fungus</name>
    <dbReference type="NCBI Taxonomy" id="170000"/>
    <lineage>
        <taxon>Eukaryota</taxon>
        <taxon>Fungi</taxon>
        <taxon>Dikarya</taxon>
        <taxon>Basidiomycota</taxon>
        <taxon>Pucciniomycotina</taxon>
        <taxon>Pucciniomycetes</taxon>
        <taxon>Pucciniales</taxon>
        <taxon>Phakopsoraceae</taxon>
        <taxon>Phakopsora</taxon>
    </lineage>
</organism>
<protein>
    <submittedName>
        <fullName evidence="2">Uncharacterized protein</fullName>
    </submittedName>
</protein>
<feature type="region of interest" description="Disordered" evidence="1">
    <location>
        <begin position="181"/>
        <end position="202"/>
    </location>
</feature>
<gene>
    <name evidence="2" type="ORF">PPACK8108_LOCUS23747</name>
</gene>
<evidence type="ECO:0000313" key="2">
    <source>
        <dbReference type="EMBL" id="CAH7688741.1"/>
    </source>
</evidence>
<reference evidence="2" key="1">
    <citation type="submission" date="2022-06" db="EMBL/GenBank/DDBJ databases">
        <authorList>
            <consortium name="SYNGENTA / RWTH Aachen University"/>
        </authorList>
    </citation>
    <scope>NUCLEOTIDE SEQUENCE</scope>
</reference>
<feature type="compositionally biased region" description="Acidic residues" evidence="1">
    <location>
        <begin position="188"/>
        <end position="202"/>
    </location>
</feature>
<name>A0AAV0BN71_PHAPC</name>
<evidence type="ECO:0000313" key="3">
    <source>
        <dbReference type="Proteomes" id="UP001153365"/>
    </source>
</evidence>
<proteinExistence type="predicted"/>
<accession>A0AAV0BN71</accession>
<evidence type="ECO:0000256" key="1">
    <source>
        <dbReference type="SAM" id="MobiDB-lite"/>
    </source>
</evidence>
<comment type="caution">
    <text evidence="2">The sequence shown here is derived from an EMBL/GenBank/DDBJ whole genome shotgun (WGS) entry which is preliminary data.</text>
</comment>
<dbReference type="Proteomes" id="UP001153365">
    <property type="component" value="Unassembled WGS sequence"/>
</dbReference>
<dbReference type="EMBL" id="CALTRL010006009">
    <property type="protein sequence ID" value="CAH7688741.1"/>
    <property type="molecule type" value="Genomic_DNA"/>
</dbReference>
<sequence length="310" mass="34613">MLSKTQNSPLFLERNAHNNSTAMLMYHGDDLARKINQSINHCHSVTSFPQFSTNNGELKSPYQNSGPSKLLCNGVIPFEERRARARALAYLDNYSSKNLALHKNLIRPSSRDLGTSSYSSKQASSYSMNNLGLGAEDSNCISILSSPESLKLKPVPKCFASSEFMPNGQTVGELFPLPKAENSGGSEDVIEADGNDSEDDDDFGEEAAYIRKVRSDNINERYENQRLDLRSSSTNLSSLNEFIKPHLHSGSIIPLASAFKRALRYNPARNITEHSRRFICLLKSKESSKTFFNTEENQGLRYSRSKDGRI</sequence>
<keyword evidence="3" id="KW-1185">Reference proteome</keyword>